<reference evidence="3 4" key="1">
    <citation type="submission" date="2021-06" db="EMBL/GenBank/DDBJ databases">
        <authorList>
            <person name="Palmer J.M."/>
        </authorList>
    </citation>
    <scope>NUCLEOTIDE SEQUENCE [LARGE SCALE GENOMIC DNA]</scope>
    <source>
        <strain evidence="3 4">XC_2019</strain>
        <tissue evidence="3">Muscle</tissue>
    </source>
</reference>
<dbReference type="Pfam" id="PF00435">
    <property type="entry name" value="Spectrin"/>
    <property type="match status" value="2"/>
</dbReference>
<dbReference type="SUPFAM" id="SSF46966">
    <property type="entry name" value="Spectrin repeat"/>
    <property type="match status" value="3"/>
</dbReference>
<organism evidence="3 4">
    <name type="scientific">Xenoophorus captivus</name>
    <dbReference type="NCBI Taxonomy" id="1517983"/>
    <lineage>
        <taxon>Eukaryota</taxon>
        <taxon>Metazoa</taxon>
        <taxon>Chordata</taxon>
        <taxon>Craniata</taxon>
        <taxon>Vertebrata</taxon>
        <taxon>Euteleostomi</taxon>
        <taxon>Actinopterygii</taxon>
        <taxon>Neopterygii</taxon>
        <taxon>Teleostei</taxon>
        <taxon>Neoteleostei</taxon>
        <taxon>Acanthomorphata</taxon>
        <taxon>Ovalentaria</taxon>
        <taxon>Atherinomorphae</taxon>
        <taxon>Cyprinodontiformes</taxon>
        <taxon>Goodeidae</taxon>
        <taxon>Xenoophorus</taxon>
    </lineage>
</organism>
<comment type="caution">
    <text evidence="3">The sequence shown here is derived from an EMBL/GenBank/DDBJ whole genome shotgun (WGS) entry which is preliminary data.</text>
</comment>
<dbReference type="CDD" id="cd00176">
    <property type="entry name" value="SPEC"/>
    <property type="match status" value="1"/>
</dbReference>
<sequence>MRQSQVDKLYAGLKDLSEERRGKLDERLRLFQLNREVDDLEQWIAEREVVAGSHELGQDYEHVTFARDTGNIGQERVDGVNRLADELINAGHGDAATVAEWKDGLNEAWADLLELIDTRTQILAASFELHKFYHDAKEILGRIADKQKKLPEEVGRDQNTVEMLQRMHNTFEHDIQALGTQVRQLQEDASRLQSAYAGDKADDIQRRESEVMEAWRSLLEACDGRRIRLLDTGDKFRFFSMVRDLLLWMDDVIRLIEAQEKPR</sequence>
<keyword evidence="4" id="KW-1185">Reference proteome</keyword>
<dbReference type="InterPro" id="IPR002017">
    <property type="entry name" value="Spectrin_repeat"/>
</dbReference>
<evidence type="ECO:0000256" key="1">
    <source>
        <dbReference type="ARBA" id="ARBA00022737"/>
    </source>
</evidence>
<dbReference type="Gene3D" id="1.20.58.60">
    <property type="match status" value="2"/>
</dbReference>
<dbReference type="SMART" id="SM00150">
    <property type="entry name" value="SPEC"/>
    <property type="match status" value="2"/>
</dbReference>
<dbReference type="InterPro" id="IPR018159">
    <property type="entry name" value="Spectrin/alpha-actinin"/>
</dbReference>
<evidence type="ECO:0000256" key="2">
    <source>
        <dbReference type="ARBA" id="ARBA00023203"/>
    </source>
</evidence>
<keyword evidence="2" id="KW-0009">Actin-binding</keyword>
<dbReference type="EMBL" id="JAHRIN010076623">
    <property type="protein sequence ID" value="MEQ2218209.1"/>
    <property type="molecule type" value="Genomic_DNA"/>
</dbReference>
<keyword evidence="1" id="KW-0677">Repeat</keyword>
<dbReference type="Proteomes" id="UP001434883">
    <property type="component" value="Unassembled WGS sequence"/>
</dbReference>
<proteinExistence type="predicted"/>
<name>A0ABV0SCC1_9TELE</name>
<accession>A0ABV0SCC1</accession>
<evidence type="ECO:0000313" key="3">
    <source>
        <dbReference type="EMBL" id="MEQ2218209.1"/>
    </source>
</evidence>
<gene>
    <name evidence="3" type="primary">SPTBN1_1</name>
    <name evidence="3" type="ORF">XENOCAPTIV_000057</name>
</gene>
<evidence type="ECO:0000313" key="4">
    <source>
        <dbReference type="Proteomes" id="UP001434883"/>
    </source>
</evidence>
<dbReference type="PANTHER" id="PTHR11915">
    <property type="entry name" value="SPECTRIN/FILAMIN RELATED CYTOSKELETAL PROTEIN"/>
    <property type="match status" value="1"/>
</dbReference>
<protein>
    <submittedName>
        <fullName evidence="3">Spectrin beta chain, non-erythrocytic 1</fullName>
    </submittedName>
</protein>